<dbReference type="GO" id="GO:0004984">
    <property type="term" value="F:olfactory receptor activity"/>
    <property type="evidence" value="ECO:0007669"/>
    <property type="project" value="InterPro"/>
</dbReference>
<accession>A0AAV3APS5</accession>
<feature type="transmembrane region" description="Helical" evidence="13">
    <location>
        <begin position="196"/>
        <end position="226"/>
    </location>
</feature>
<evidence type="ECO:0000313" key="15">
    <source>
        <dbReference type="EMBL" id="DBA29845.1"/>
    </source>
</evidence>
<dbReference type="PRINTS" id="PR00245">
    <property type="entry name" value="OLFACTORYR"/>
</dbReference>
<dbReference type="PANTHER" id="PTHR24242">
    <property type="entry name" value="G-PROTEIN COUPLED RECEPTOR"/>
    <property type="match status" value="1"/>
</dbReference>
<keyword evidence="11" id="KW-0325">Glycoprotein</keyword>
<evidence type="ECO:0000259" key="14">
    <source>
        <dbReference type="PROSITE" id="PS50262"/>
    </source>
</evidence>
<dbReference type="SUPFAM" id="SSF81321">
    <property type="entry name" value="Family A G protein-coupled receptor-like"/>
    <property type="match status" value="1"/>
</dbReference>
<keyword evidence="8 13" id="KW-0472">Membrane</keyword>
<feature type="transmembrane region" description="Helical" evidence="13">
    <location>
        <begin position="99"/>
        <end position="121"/>
    </location>
</feature>
<evidence type="ECO:0000313" key="16">
    <source>
        <dbReference type="Proteomes" id="UP001181693"/>
    </source>
</evidence>
<feature type="transmembrane region" description="Helical" evidence="13">
    <location>
        <begin position="238"/>
        <end position="255"/>
    </location>
</feature>
<sequence>MALDRYHTLVTEYLLLAFRELHEFKILLFTFFLTIHIMTITSNVLVVVLVAFFRSLHSPMYFFLSQLSLSEILFTINIVPNMLRLILEGGGKISVARCIFQLYLLAVPAVAQCLLLASMSFDRYLAICKPLQYATIMTFTKQVEIATTCWLGGFMVSFVLYGSIDSLNFCGPNIINHFYCDISPVVQRSCSENTPILLLASVLCFPFIVCPFMLIVVTYIFILNTILNIPSTSGRQKAFSTCSSHLTIVSLYYGSIGSKYIVPTSKSSGNLDKVLSLPFILMTPLINPLIYTLRNHEFRRVISKSILLLSNLYCVKTTKLFGFHIIKRFQ</sequence>
<dbReference type="InterPro" id="IPR017452">
    <property type="entry name" value="GPCR_Rhodpsn_7TM"/>
</dbReference>
<keyword evidence="10" id="KW-0675">Receptor</keyword>
<feature type="domain" description="G-protein coupled receptors family 1 profile" evidence="14">
    <location>
        <begin position="42"/>
        <end position="291"/>
    </location>
</feature>
<organism evidence="15 16">
    <name type="scientific">Pyxicephalus adspersus</name>
    <name type="common">African bullfrog</name>
    <dbReference type="NCBI Taxonomy" id="30357"/>
    <lineage>
        <taxon>Eukaryota</taxon>
        <taxon>Metazoa</taxon>
        <taxon>Chordata</taxon>
        <taxon>Craniata</taxon>
        <taxon>Vertebrata</taxon>
        <taxon>Euteleostomi</taxon>
        <taxon>Amphibia</taxon>
        <taxon>Batrachia</taxon>
        <taxon>Anura</taxon>
        <taxon>Neobatrachia</taxon>
        <taxon>Ranoidea</taxon>
        <taxon>Pyxicephalidae</taxon>
        <taxon>Pyxicephalinae</taxon>
        <taxon>Pyxicephalus</taxon>
    </lineage>
</organism>
<dbReference type="Proteomes" id="UP001181693">
    <property type="component" value="Unassembled WGS sequence"/>
</dbReference>
<dbReference type="GO" id="GO:0004930">
    <property type="term" value="F:G protein-coupled receptor activity"/>
    <property type="evidence" value="ECO:0007669"/>
    <property type="project" value="UniProtKB-KW"/>
</dbReference>
<name>A0AAV3APS5_PYXAD</name>
<reference evidence="15" key="1">
    <citation type="thesis" date="2020" institute="ProQuest LLC" country="789 East Eisenhower Parkway, Ann Arbor, MI, USA">
        <title>Comparative Genomics and Chromosome Evolution.</title>
        <authorList>
            <person name="Mudd A.B."/>
        </authorList>
    </citation>
    <scope>NUCLEOTIDE SEQUENCE</scope>
    <source>
        <strain evidence="15">1538</strain>
        <tissue evidence="15">Blood</tissue>
    </source>
</reference>
<evidence type="ECO:0000256" key="6">
    <source>
        <dbReference type="ARBA" id="ARBA00022989"/>
    </source>
</evidence>
<evidence type="ECO:0000256" key="7">
    <source>
        <dbReference type="ARBA" id="ARBA00023040"/>
    </source>
</evidence>
<evidence type="ECO:0000256" key="1">
    <source>
        <dbReference type="ARBA" id="ARBA00004651"/>
    </source>
</evidence>
<keyword evidence="12" id="KW-0807">Transducer</keyword>
<dbReference type="InterPro" id="IPR000725">
    <property type="entry name" value="Olfact_rcpt"/>
</dbReference>
<evidence type="ECO:0000256" key="11">
    <source>
        <dbReference type="ARBA" id="ARBA00023180"/>
    </source>
</evidence>
<proteinExistence type="predicted"/>
<dbReference type="EMBL" id="DYDO01000002">
    <property type="protein sequence ID" value="DBA29845.1"/>
    <property type="molecule type" value="Genomic_DNA"/>
</dbReference>
<comment type="subcellular location">
    <subcellularLocation>
        <location evidence="1">Cell membrane</location>
        <topology evidence="1">Multi-pass membrane protein</topology>
    </subcellularLocation>
</comment>
<evidence type="ECO:0000256" key="3">
    <source>
        <dbReference type="ARBA" id="ARBA00022606"/>
    </source>
</evidence>
<protein>
    <recommendedName>
        <fullName evidence="14">G-protein coupled receptors family 1 profile domain-containing protein</fullName>
    </recommendedName>
</protein>
<evidence type="ECO:0000256" key="10">
    <source>
        <dbReference type="ARBA" id="ARBA00023170"/>
    </source>
</evidence>
<evidence type="ECO:0000256" key="9">
    <source>
        <dbReference type="ARBA" id="ARBA00023157"/>
    </source>
</evidence>
<dbReference type="InterPro" id="IPR050939">
    <property type="entry name" value="Olfactory_GPCR1"/>
</dbReference>
<dbReference type="Pfam" id="PF13853">
    <property type="entry name" value="7tm_4"/>
    <property type="match status" value="1"/>
</dbReference>
<keyword evidence="6 13" id="KW-1133">Transmembrane helix</keyword>
<keyword evidence="7" id="KW-0297">G-protein coupled receptor</keyword>
<evidence type="ECO:0000256" key="2">
    <source>
        <dbReference type="ARBA" id="ARBA00022475"/>
    </source>
</evidence>
<comment type="caution">
    <text evidence="15">The sequence shown here is derived from an EMBL/GenBank/DDBJ whole genome shotgun (WGS) entry which is preliminary data.</text>
</comment>
<dbReference type="InterPro" id="IPR000276">
    <property type="entry name" value="GPCR_Rhodpsn"/>
</dbReference>
<dbReference type="PANTHER" id="PTHR24242:SF408">
    <property type="entry name" value="OLFACTORY RECEPTOR 11A1-LIKE"/>
    <property type="match status" value="1"/>
</dbReference>
<evidence type="ECO:0000256" key="13">
    <source>
        <dbReference type="SAM" id="Phobius"/>
    </source>
</evidence>
<dbReference type="PRINTS" id="PR00237">
    <property type="entry name" value="GPCRRHODOPSN"/>
</dbReference>
<keyword evidence="2" id="KW-1003">Cell membrane</keyword>
<dbReference type="FunFam" id="1.20.1070.10:FF:000010">
    <property type="entry name" value="Olfactory receptor"/>
    <property type="match status" value="1"/>
</dbReference>
<feature type="transmembrane region" description="Helical" evidence="13">
    <location>
        <begin position="275"/>
        <end position="293"/>
    </location>
</feature>
<gene>
    <name evidence="15" type="ORF">GDO54_005903</name>
</gene>
<keyword evidence="3" id="KW-0716">Sensory transduction</keyword>
<dbReference type="AlphaFoldDB" id="A0AAV3APS5"/>
<keyword evidence="4 13" id="KW-0812">Transmembrane</keyword>
<keyword evidence="5" id="KW-0552">Olfaction</keyword>
<dbReference type="Gene3D" id="1.20.1070.10">
    <property type="entry name" value="Rhodopsin 7-helix transmembrane proteins"/>
    <property type="match status" value="1"/>
</dbReference>
<feature type="transmembrane region" description="Helical" evidence="13">
    <location>
        <begin position="60"/>
        <end position="79"/>
    </location>
</feature>
<keyword evidence="16" id="KW-1185">Reference proteome</keyword>
<keyword evidence="9" id="KW-1015">Disulfide bond</keyword>
<feature type="transmembrane region" description="Helical" evidence="13">
    <location>
        <begin position="142"/>
        <end position="164"/>
    </location>
</feature>
<evidence type="ECO:0000256" key="5">
    <source>
        <dbReference type="ARBA" id="ARBA00022725"/>
    </source>
</evidence>
<feature type="transmembrane region" description="Helical" evidence="13">
    <location>
        <begin position="26"/>
        <end position="53"/>
    </location>
</feature>
<evidence type="ECO:0000256" key="12">
    <source>
        <dbReference type="ARBA" id="ARBA00023224"/>
    </source>
</evidence>
<dbReference type="PROSITE" id="PS50262">
    <property type="entry name" value="G_PROTEIN_RECEP_F1_2"/>
    <property type="match status" value="1"/>
</dbReference>
<dbReference type="GO" id="GO:0005886">
    <property type="term" value="C:plasma membrane"/>
    <property type="evidence" value="ECO:0007669"/>
    <property type="project" value="UniProtKB-SubCell"/>
</dbReference>
<evidence type="ECO:0000256" key="8">
    <source>
        <dbReference type="ARBA" id="ARBA00023136"/>
    </source>
</evidence>
<evidence type="ECO:0000256" key="4">
    <source>
        <dbReference type="ARBA" id="ARBA00022692"/>
    </source>
</evidence>